<proteinExistence type="predicted"/>
<evidence type="ECO:0000313" key="1">
    <source>
        <dbReference type="EMBL" id="CAC5389590.1"/>
    </source>
</evidence>
<organism evidence="1 2">
    <name type="scientific">Mytilus coruscus</name>
    <name type="common">Sea mussel</name>
    <dbReference type="NCBI Taxonomy" id="42192"/>
    <lineage>
        <taxon>Eukaryota</taxon>
        <taxon>Metazoa</taxon>
        <taxon>Spiralia</taxon>
        <taxon>Lophotrochozoa</taxon>
        <taxon>Mollusca</taxon>
        <taxon>Bivalvia</taxon>
        <taxon>Autobranchia</taxon>
        <taxon>Pteriomorphia</taxon>
        <taxon>Mytilida</taxon>
        <taxon>Mytiloidea</taxon>
        <taxon>Mytilidae</taxon>
        <taxon>Mytilinae</taxon>
        <taxon>Mytilus</taxon>
    </lineage>
</organism>
<keyword evidence="2" id="KW-1185">Reference proteome</keyword>
<protein>
    <submittedName>
        <fullName evidence="1">Uncharacterized protein</fullName>
    </submittedName>
</protein>
<dbReference type="EMBL" id="CACVKT020004352">
    <property type="protein sequence ID" value="CAC5389590.1"/>
    <property type="molecule type" value="Genomic_DNA"/>
</dbReference>
<accession>A0A6J8C3E6</accession>
<dbReference type="AlphaFoldDB" id="A0A6J8C3E6"/>
<dbReference type="Proteomes" id="UP000507470">
    <property type="component" value="Unassembled WGS sequence"/>
</dbReference>
<sequence length="163" mass="19457">MEDFVNLHADEKVVKELMVSYMRRPFVSGRNCNVASCQTVSFDTYLEYMNHWNNCHEEFLNLHIFRICGQSWKFREGGDHSRIKHKKRQTAQDILATKKEQASQKRRQNVLDNGIKQRILGKDVNNSRYFQVELMVKDKKYTTVIRLKHHSQYTPYQAPKDLY</sequence>
<gene>
    <name evidence="1" type="ORF">MCOR_24743</name>
</gene>
<reference evidence="1 2" key="1">
    <citation type="submission" date="2020-06" db="EMBL/GenBank/DDBJ databases">
        <authorList>
            <person name="Li R."/>
            <person name="Bekaert M."/>
        </authorList>
    </citation>
    <scope>NUCLEOTIDE SEQUENCE [LARGE SCALE GENOMIC DNA]</scope>
    <source>
        <strain evidence="2">wild</strain>
    </source>
</reference>
<evidence type="ECO:0000313" key="2">
    <source>
        <dbReference type="Proteomes" id="UP000507470"/>
    </source>
</evidence>
<name>A0A6J8C3E6_MYTCO</name>